<accession>A0ABW5M8W6</accession>
<keyword evidence="4" id="KW-1185">Reference proteome</keyword>
<feature type="modified residue" description="4-aspartylphosphate" evidence="1">
    <location>
        <position position="75"/>
    </location>
</feature>
<organism evidence="3 4">
    <name type="scientific">Spirosoma soli</name>
    <dbReference type="NCBI Taxonomy" id="1770529"/>
    <lineage>
        <taxon>Bacteria</taxon>
        <taxon>Pseudomonadati</taxon>
        <taxon>Bacteroidota</taxon>
        <taxon>Cytophagia</taxon>
        <taxon>Cytophagales</taxon>
        <taxon>Cytophagaceae</taxon>
        <taxon>Spirosoma</taxon>
    </lineage>
</organism>
<dbReference type="EMBL" id="JBHULN010000009">
    <property type="protein sequence ID" value="MFD2572092.1"/>
    <property type="molecule type" value="Genomic_DNA"/>
</dbReference>
<reference evidence="4" key="1">
    <citation type="journal article" date="2019" name="Int. J. Syst. Evol. Microbiol.">
        <title>The Global Catalogue of Microorganisms (GCM) 10K type strain sequencing project: providing services to taxonomists for standard genome sequencing and annotation.</title>
        <authorList>
            <consortium name="The Broad Institute Genomics Platform"/>
            <consortium name="The Broad Institute Genome Sequencing Center for Infectious Disease"/>
            <person name="Wu L."/>
            <person name="Ma J."/>
        </authorList>
    </citation>
    <scope>NUCLEOTIDE SEQUENCE [LARGE SCALE GENOMIC DNA]</scope>
    <source>
        <strain evidence="4">KCTC 42805</strain>
    </source>
</reference>
<dbReference type="InterPro" id="IPR011006">
    <property type="entry name" value="CheY-like_superfamily"/>
</dbReference>
<dbReference type="PANTHER" id="PTHR44520:SF2">
    <property type="entry name" value="RESPONSE REGULATOR RCP1"/>
    <property type="match status" value="1"/>
</dbReference>
<evidence type="ECO:0000256" key="1">
    <source>
        <dbReference type="PROSITE-ProRule" id="PRU00169"/>
    </source>
</evidence>
<keyword evidence="1" id="KW-0597">Phosphoprotein</keyword>
<dbReference type="InterPro" id="IPR052893">
    <property type="entry name" value="TCS_response_regulator"/>
</dbReference>
<evidence type="ECO:0000313" key="3">
    <source>
        <dbReference type="EMBL" id="MFD2572092.1"/>
    </source>
</evidence>
<dbReference type="SUPFAM" id="SSF52172">
    <property type="entry name" value="CheY-like"/>
    <property type="match status" value="1"/>
</dbReference>
<dbReference type="RefSeq" id="WP_381524189.1">
    <property type="nucleotide sequence ID" value="NZ_JBHULN010000009.1"/>
</dbReference>
<sequence length="158" mass="18579">MNYLSKPIGVTTRYRRGPILVVEDNDDHWFIIQWALQRTLPGVDVVRTSGADETLTYLNTCLANGRKLPELVVQDLYLPQREDGWGLLEAIKQHHTLRRLPVILLSHSADPEDIEQSYYLRSASYMVKPSSYGQWLNYFEDFRRYWWESVTLPQQVSY</sequence>
<dbReference type="PROSITE" id="PS50110">
    <property type="entry name" value="RESPONSE_REGULATORY"/>
    <property type="match status" value="1"/>
</dbReference>
<dbReference type="Gene3D" id="3.40.50.2300">
    <property type="match status" value="1"/>
</dbReference>
<comment type="caution">
    <text evidence="3">The sequence shown here is derived from an EMBL/GenBank/DDBJ whole genome shotgun (WGS) entry which is preliminary data.</text>
</comment>
<feature type="domain" description="Response regulatory" evidence="2">
    <location>
        <begin position="18"/>
        <end position="143"/>
    </location>
</feature>
<name>A0ABW5M8W6_9BACT</name>
<dbReference type="SMART" id="SM00448">
    <property type="entry name" value="REC"/>
    <property type="match status" value="1"/>
</dbReference>
<dbReference type="Proteomes" id="UP001597469">
    <property type="component" value="Unassembled WGS sequence"/>
</dbReference>
<dbReference type="InterPro" id="IPR001789">
    <property type="entry name" value="Sig_transdc_resp-reg_receiver"/>
</dbReference>
<protein>
    <submittedName>
        <fullName evidence="3">Response regulator</fullName>
    </submittedName>
</protein>
<evidence type="ECO:0000259" key="2">
    <source>
        <dbReference type="PROSITE" id="PS50110"/>
    </source>
</evidence>
<gene>
    <name evidence="3" type="ORF">ACFSUS_15715</name>
</gene>
<evidence type="ECO:0000313" key="4">
    <source>
        <dbReference type="Proteomes" id="UP001597469"/>
    </source>
</evidence>
<dbReference type="PANTHER" id="PTHR44520">
    <property type="entry name" value="RESPONSE REGULATOR RCP1-RELATED"/>
    <property type="match status" value="1"/>
</dbReference>
<proteinExistence type="predicted"/>
<dbReference type="Pfam" id="PF00072">
    <property type="entry name" value="Response_reg"/>
    <property type="match status" value="1"/>
</dbReference>